<dbReference type="AlphaFoldDB" id="A0A7W6WLA4"/>
<keyword evidence="2" id="KW-0808">Transferase</keyword>
<keyword evidence="4" id="KW-1185">Reference proteome</keyword>
<comment type="caution">
    <text evidence="3">The sequence shown here is derived from an EMBL/GenBank/DDBJ whole genome shotgun (WGS) entry which is preliminary data.</text>
</comment>
<evidence type="ECO:0000313" key="3">
    <source>
        <dbReference type="EMBL" id="MBB4286935.1"/>
    </source>
</evidence>
<evidence type="ECO:0000313" key="4">
    <source>
        <dbReference type="Proteomes" id="UP000555728"/>
    </source>
</evidence>
<dbReference type="PIRSF" id="PIRSF006221">
    <property type="entry name" value="Ketosamine-3-kinase"/>
    <property type="match status" value="1"/>
</dbReference>
<name>A0A7W6WLA4_9PROT</name>
<sequence length="283" mass="30951">MRETARTRIAEATGQRIDSSRPLGGGCVGEVYGVRLEDGRDLVAKLGGPGSGLDLEGRMLGDLAEAGAPVPAVLYADESLLLMTALPGGDALGPRVQDHAAHVIAALHDVAGPQFGYPYDTVIGGLHQPNPAADRWVPFFRDQRLLFMAGEAARAGRLPPAYLRRLEALAANLDAYLEEPAHPSLLHGDLWTGNVLAQDNRVSGLIDPAIYWGHPEIELAFSTLFGTFNEVFFNRYHDLRPIRPGFFEERRDLYNLYPLLVHVRLFGGGYLGGVDRTLRRLGY</sequence>
<organism evidence="3 4">
    <name type="scientific">Roseospira goensis</name>
    <dbReference type="NCBI Taxonomy" id="391922"/>
    <lineage>
        <taxon>Bacteria</taxon>
        <taxon>Pseudomonadati</taxon>
        <taxon>Pseudomonadota</taxon>
        <taxon>Alphaproteobacteria</taxon>
        <taxon>Rhodospirillales</taxon>
        <taxon>Rhodospirillaceae</taxon>
        <taxon>Roseospira</taxon>
    </lineage>
</organism>
<dbReference type="EMBL" id="JACIGI010000024">
    <property type="protein sequence ID" value="MBB4286935.1"/>
    <property type="molecule type" value="Genomic_DNA"/>
</dbReference>
<dbReference type="GO" id="GO:0016301">
    <property type="term" value="F:kinase activity"/>
    <property type="evidence" value="ECO:0007669"/>
    <property type="project" value="UniProtKB-UniRule"/>
</dbReference>
<dbReference type="RefSeq" id="WP_184436206.1">
    <property type="nucleotide sequence ID" value="NZ_JACIGI010000024.1"/>
</dbReference>
<dbReference type="Gene3D" id="3.90.1200.10">
    <property type="match status" value="1"/>
</dbReference>
<comment type="similarity">
    <text evidence="1 2">Belongs to the fructosamine kinase family.</text>
</comment>
<dbReference type="InterPro" id="IPR011009">
    <property type="entry name" value="Kinase-like_dom_sf"/>
</dbReference>
<keyword evidence="2 3" id="KW-0418">Kinase</keyword>
<proteinExistence type="inferred from homology"/>
<gene>
    <name evidence="3" type="ORF">GGD88_002678</name>
</gene>
<dbReference type="PANTHER" id="PTHR12149:SF8">
    <property type="entry name" value="PROTEIN-RIBULOSAMINE 3-KINASE"/>
    <property type="match status" value="1"/>
</dbReference>
<dbReference type="Pfam" id="PF03881">
    <property type="entry name" value="Fructosamin_kin"/>
    <property type="match status" value="1"/>
</dbReference>
<dbReference type="SUPFAM" id="SSF56112">
    <property type="entry name" value="Protein kinase-like (PK-like)"/>
    <property type="match status" value="1"/>
</dbReference>
<evidence type="ECO:0000256" key="1">
    <source>
        <dbReference type="ARBA" id="ARBA00009460"/>
    </source>
</evidence>
<dbReference type="Proteomes" id="UP000555728">
    <property type="component" value="Unassembled WGS sequence"/>
</dbReference>
<dbReference type="Gene3D" id="3.30.200.20">
    <property type="entry name" value="Phosphorylase Kinase, domain 1"/>
    <property type="match status" value="1"/>
</dbReference>
<evidence type="ECO:0000256" key="2">
    <source>
        <dbReference type="PIRNR" id="PIRNR006221"/>
    </source>
</evidence>
<reference evidence="3 4" key="1">
    <citation type="submission" date="2020-08" db="EMBL/GenBank/DDBJ databases">
        <title>Genome sequencing of Purple Non-Sulfur Bacteria from various extreme environments.</title>
        <authorList>
            <person name="Mayer M."/>
        </authorList>
    </citation>
    <scope>NUCLEOTIDE SEQUENCE [LARGE SCALE GENOMIC DNA]</scope>
    <source>
        <strain evidence="3 4">JA135</strain>
    </source>
</reference>
<dbReference type="PANTHER" id="PTHR12149">
    <property type="entry name" value="FRUCTOSAMINE 3 KINASE-RELATED PROTEIN"/>
    <property type="match status" value="1"/>
</dbReference>
<accession>A0A7W6WLA4</accession>
<dbReference type="InterPro" id="IPR016477">
    <property type="entry name" value="Fructo-/Ketosamine-3-kinase"/>
</dbReference>
<protein>
    <submittedName>
        <fullName evidence="3">Fructosamine-3-kinase</fullName>
    </submittedName>
</protein>